<evidence type="ECO:0000256" key="1">
    <source>
        <dbReference type="SAM" id="MobiDB-lite"/>
    </source>
</evidence>
<organism evidence="2 3">
    <name type="scientific">Methanoregula boonei (strain DSM 21154 / JCM 14090 / 6A8)</name>
    <dbReference type="NCBI Taxonomy" id="456442"/>
    <lineage>
        <taxon>Archaea</taxon>
        <taxon>Methanobacteriati</taxon>
        <taxon>Methanobacteriota</taxon>
        <taxon>Stenosarchaea group</taxon>
        <taxon>Methanomicrobia</taxon>
        <taxon>Methanomicrobiales</taxon>
        <taxon>Methanoregulaceae</taxon>
        <taxon>Methanoregula</taxon>
    </lineage>
</organism>
<feature type="compositionally biased region" description="Basic and acidic residues" evidence="1">
    <location>
        <begin position="14"/>
        <end position="23"/>
    </location>
</feature>
<keyword evidence="3" id="KW-1185">Reference proteome</keyword>
<dbReference type="KEGG" id="mbn:Mboo_0508"/>
<dbReference type="EMBL" id="CP000780">
    <property type="protein sequence ID" value="ABS55026.1"/>
    <property type="molecule type" value="Genomic_DNA"/>
</dbReference>
<feature type="region of interest" description="Disordered" evidence="1">
    <location>
        <begin position="1"/>
        <end position="27"/>
    </location>
</feature>
<protein>
    <submittedName>
        <fullName evidence="2">Uncharacterized protein</fullName>
    </submittedName>
</protein>
<gene>
    <name evidence="2" type="ordered locus">Mboo_0508</name>
</gene>
<feature type="region of interest" description="Disordered" evidence="1">
    <location>
        <begin position="310"/>
        <end position="352"/>
    </location>
</feature>
<reference evidence="3" key="1">
    <citation type="journal article" date="2015" name="Microbiology">
        <title>Genome of Methanoregula boonei 6A8 reveals adaptations to oligotrophic peatland environments.</title>
        <authorList>
            <person name="Braeuer S."/>
            <person name="Cadillo-Quiroz H."/>
            <person name="Kyrpides N."/>
            <person name="Woyke T."/>
            <person name="Goodwin L."/>
            <person name="Detter C."/>
            <person name="Podell S."/>
            <person name="Yavitt J.B."/>
            <person name="Zinder S.H."/>
        </authorList>
    </citation>
    <scope>NUCLEOTIDE SEQUENCE [LARGE SCALE GENOMIC DNA]</scope>
    <source>
        <strain evidence="3">DSM 21154 / JCM 14090 / 6A8</strain>
    </source>
</reference>
<feature type="compositionally biased region" description="Low complexity" evidence="1">
    <location>
        <begin position="310"/>
        <end position="319"/>
    </location>
</feature>
<dbReference type="Proteomes" id="UP000002408">
    <property type="component" value="Chromosome"/>
</dbReference>
<evidence type="ECO:0000313" key="2">
    <source>
        <dbReference type="EMBL" id="ABS55026.1"/>
    </source>
</evidence>
<dbReference type="GeneID" id="5411328"/>
<dbReference type="RefSeq" id="WP_012106045.1">
    <property type="nucleotide sequence ID" value="NC_009712.1"/>
</dbReference>
<dbReference type="HOGENOM" id="CLU_786678_0_0_2"/>
<name>A7I5L5_METB6</name>
<proteinExistence type="predicted"/>
<evidence type="ECO:0000313" key="3">
    <source>
        <dbReference type="Proteomes" id="UP000002408"/>
    </source>
</evidence>
<accession>A7I5L5</accession>
<dbReference type="AlphaFoldDB" id="A7I5L5"/>
<sequence length="352" mass="38443">MVESLPASPTTSPKDMEGDEKGALKSGKRGLSLSQCIVEVLRAEPERAYVIRDLVEQTGGCYNSVKRTLLRLSSSRKGSGPVRKVGHGLYQYDPCKEQDSLQALVRSGNWKIENLTFVSLGAQGGAVSLSEIALGQTKGTPPDLSQPTPHPNVPFPWKTETGHLVTWDDYQNGTQVIRISANGAPPISPDAAILLIGNLKNFGMDNTWICKSLELNIDSYRHRIDSSYSLQFIEGLLLKAYQHGYYTRVEIADRREVPLREVTELFHALAGGLVGLEALKEIQGMKERLTRCEKKTDLAYTKAAKVWDGKQQTSTTTGTKKAKSAPVSSFRTGTEIKQEQGPAPATASGAIQ</sequence>